<dbReference type="SUPFAM" id="SSF55961">
    <property type="entry name" value="Bet v1-like"/>
    <property type="match status" value="1"/>
</dbReference>
<evidence type="ECO:0000313" key="3">
    <source>
        <dbReference type="EMBL" id="OAV62482.1"/>
    </source>
</evidence>
<dbReference type="OrthoDB" id="3365660at2"/>
<evidence type="ECO:0000256" key="1">
    <source>
        <dbReference type="ARBA" id="ARBA00006817"/>
    </source>
</evidence>
<comment type="similarity">
    <text evidence="1">Belongs to the AHA1 family.</text>
</comment>
<dbReference type="Proteomes" id="UP000078292">
    <property type="component" value="Unassembled WGS sequence"/>
</dbReference>
<dbReference type="STRING" id="1837282.A6F49_05920"/>
<reference evidence="3 4" key="1">
    <citation type="submission" date="2016-04" db="EMBL/GenBank/DDBJ databases">
        <title>First whole genome shotgun sequence of the bacterium Enteractinococcus sp. strain UASWS1574.</title>
        <authorList>
            <person name="Crovadore J."/>
            <person name="Chablais R."/>
            <person name="Lefort F."/>
        </authorList>
    </citation>
    <scope>NUCLEOTIDE SEQUENCE [LARGE SCALE GENOMIC DNA]</scope>
    <source>
        <strain evidence="3 4">UASWS1574</strain>
    </source>
</reference>
<dbReference type="Gene3D" id="3.30.530.20">
    <property type="match status" value="1"/>
</dbReference>
<dbReference type="CDD" id="cd07814">
    <property type="entry name" value="SRPBCC_CalC_Aha1-like"/>
    <property type="match status" value="1"/>
</dbReference>
<dbReference type="InterPro" id="IPR023393">
    <property type="entry name" value="START-like_dom_sf"/>
</dbReference>
<comment type="caution">
    <text evidence="3">The sequence shown here is derived from an EMBL/GenBank/DDBJ whole genome shotgun (WGS) entry which is preliminary data.</text>
</comment>
<gene>
    <name evidence="3" type="ORF">A6F49_05920</name>
</gene>
<evidence type="ECO:0000313" key="4">
    <source>
        <dbReference type="Proteomes" id="UP000078292"/>
    </source>
</evidence>
<accession>A0A1B7M1L0</accession>
<protein>
    <recommendedName>
        <fullName evidence="2">Activator of Hsp90 ATPase homologue 1/2-like C-terminal domain-containing protein</fullName>
    </recommendedName>
</protein>
<keyword evidence="4" id="KW-1185">Reference proteome</keyword>
<dbReference type="Pfam" id="PF08327">
    <property type="entry name" value="AHSA1"/>
    <property type="match status" value="1"/>
</dbReference>
<dbReference type="AlphaFoldDB" id="A0A1B7M1L0"/>
<dbReference type="InterPro" id="IPR013538">
    <property type="entry name" value="ASHA1/2-like_C"/>
</dbReference>
<proteinExistence type="inferred from homology"/>
<name>A0A1B7M1L0_9MICC</name>
<dbReference type="RefSeq" id="WP_043056958.1">
    <property type="nucleotide sequence ID" value="NZ_LXEY01000011.1"/>
</dbReference>
<evidence type="ECO:0000259" key="2">
    <source>
        <dbReference type="Pfam" id="PF08327"/>
    </source>
</evidence>
<feature type="domain" description="Activator of Hsp90 ATPase homologue 1/2-like C-terminal" evidence="2">
    <location>
        <begin position="18"/>
        <end position="148"/>
    </location>
</feature>
<organism evidence="3 4">
    <name type="scientific">Enteractinococcus helveticum</name>
    <dbReference type="NCBI Taxonomy" id="1837282"/>
    <lineage>
        <taxon>Bacteria</taxon>
        <taxon>Bacillati</taxon>
        <taxon>Actinomycetota</taxon>
        <taxon>Actinomycetes</taxon>
        <taxon>Micrococcales</taxon>
        <taxon>Micrococcaceae</taxon>
    </lineage>
</organism>
<sequence>MQATDMSKGFTIIRYIQATPEEVWHAWTEPDAIAHWWHLPLTSTPREELEFDVRPGGYYIYTSLHHETEQRMTSGGVYKEVQPYDHLVFTWGAPGLNPEDLPIITVRLDRVSDGTHMSLEFRGFSGEPGDDSYYDTWDVAVANLKAYLTPAAA</sequence>
<dbReference type="EMBL" id="LXEY01000011">
    <property type="protein sequence ID" value="OAV62482.1"/>
    <property type="molecule type" value="Genomic_DNA"/>
</dbReference>